<gene>
    <name evidence="1" type="ORF">JCM19300_74</name>
</gene>
<organism evidence="1 2">
    <name type="scientific">Algibacter lectus</name>
    <dbReference type="NCBI Taxonomy" id="221126"/>
    <lineage>
        <taxon>Bacteria</taxon>
        <taxon>Pseudomonadati</taxon>
        <taxon>Bacteroidota</taxon>
        <taxon>Flavobacteriia</taxon>
        <taxon>Flavobacteriales</taxon>
        <taxon>Flavobacteriaceae</taxon>
        <taxon>Algibacter</taxon>
    </lineage>
</organism>
<accession>A0A090VIY9</accession>
<evidence type="ECO:0000313" key="1">
    <source>
        <dbReference type="EMBL" id="GAL64716.1"/>
    </source>
</evidence>
<proteinExistence type="predicted"/>
<sequence>MAISELHKLALINQEGLNDEWEFNEWAHGITGKAMGKAYQAWSAAQYISACHDLKIIKK</sequence>
<dbReference type="Proteomes" id="UP000029644">
    <property type="component" value="Unassembled WGS sequence"/>
</dbReference>
<dbReference type="AlphaFoldDB" id="A0A090VIY9"/>
<protein>
    <submittedName>
        <fullName evidence="1">Glycogen debranching enzyme-like protein</fullName>
    </submittedName>
</protein>
<comment type="caution">
    <text evidence="1">The sequence shown here is derived from an EMBL/GenBank/DDBJ whole genome shotgun (WGS) entry which is preliminary data.</text>
</comment>
<reference evidence="1 2" key="1">
    <citation type="journal article" date="2014" name="Genome Announc.">
        <title>Draft Genome Sequences of Marine Flavobacterium Algibacter lectus Strains SS8 and NR4.</title>
        <authorList>
            <person name="Takatani N."/>
            <person name="Nakanishi M."/>
            <person name="Meirelles P."/>
            <person name="Mino S."/>
            <person name="Suda W."/>
            <person name="Oshima K."/>
            <person name="Hattori M."/>
            <person name="Ohkuma M."/>
            <person name="Hosokawa M."/>
            <person name="Miyashita K."/>
            <person name="Thompson F.L."/>
            <person name="Niwa A."/>
            <person name="Sawabe T."/>
            <person name="Sawabe T."/>
        </authorList>
    </citation>
    <scope>NUCLEOTIDE SEQUENCE [LARGE SCALE GENOMIC DNA]</scope>
    <source>
        <strain evidence="1 2">JCM 19300</strain>
    </source>
</reference>
<name>A0A090VIY9_9FLAO</name>
<dbReference type="EMBL" id="BBNQ01000022">
    <property type="protein sequence ID" value="GAL64716.1"/>
    <property type="molecule type" value="Genomic_DNA"/>
</dbReference>
<evidence type="ECO:0000313" key="2">
    <source>
        <dbReference type="Proteomes" id="UP000029644"/>
    </source>
</evidence>